<dbReference type="STRING" id="1802723.A2675_03220"/>
<evidence type="ECO:0000256" key="1">
    <source>
        <dbReference type="ARBA" id="ARBA00010923"/>
    </source>
</evidence>
<protein>
    <recommendedName>
        <fullName evidence="4">Type I restriction modification DNA specificity domain-containing protein</fullName>
    </recommendedName>
</protein>
<dbReference type="InterPro" id="IPR044946">
    <property type="entry name" value="Restrct_endonuc_typeI_TRD_sf"/>
</dbReference>
<dbReference type="Pfam" id="PF01420">
    <property type="entry name" value="Methylase_S"/>
    <property type="match status" value="2"/>
</dbReference>
<dbReference type="EMBL" id="MHUS01000044">
    <property type="protein sequence ID" value="OHA79666.1"/>
    <property type="molecule type" value="Genomic_DNA"/>
</dbReference>
<feature type="domain" description="Type I restriction modification DNA specificity" evidence="4">
    <location>
        <begin position="7"/>
        <end position="169"/>
    </location>
</feature>
<dbReference type="GO" id="GO:0009307">
    <property type="term" value="P:DNA restriction-modification system"/>
    <property type="evidence" value="ECO:0007669"/>
    <property type="project" value="UniProtKB-KW"/>
</dbReference>
<keyword evidence="2" id="KW-0680">Restriction system</keyword>
<dbReference type="Gene3D" id="1.10.287.1120">
    <property type="entry name" value="Bipartite methylase S protein"/>
    <property type="match status" value="1"/>
</dbReference>
<evidence type="ECO:0000256" key="3">
    <source>
        <dbReference type="ARBA" id="ARBA00023125"/>
    </source>
</evidence>
<comment type="caution">
    <text evidence="5">The sequence shown here is derived from an EMBL/GenBank/DDBJ whole genome shotgun (WGS) entry which is preliminary data.</text>
</comment>
<accession>A0A1G2S3L1</accession>
<feature type="domain" description="Type I restriction modification DNA specificity" evidence="4">
    <location>
        <begin position="201"/>
        <end position="346"/>
    </location>
</feature>
<dbReference type="SUPFAM" id="SSF116734">
    <property type="entry name" value="DNA methylase specificity domain"/>
    <property type="match status" value="2"/>
</dbReference>
<evidence type="ECO:0000313" key="5">
    <source>
        <dbReference type="EMBL" id="OHA79666.1"/>
    </source>
</evidence>
<organism evidence="5 6">
    <name type="scientific">Candidatus Yonathbacteria bacterium RIFCSPHIGHO2_01_FULL_51_10</name>
    <dbReference type="NCBI Taxonomy" id="1802723"/>
    <lineage>
        <taxon>Bacteria</taxon>
        <taxon>Candidatus Yonathiibacteriota</taxon>
    </lineage>
</organism>
<evidence type="ECO:0000259" key="4">
    <source>
        <dbReference type="Pfam" id="PF01420"/>
    </source>
</evidence>
<dbReference type="AlphaFoldDB" id="A0A1G2S3L1"/>
<evidence type="ECO:0000256" key="2">
    <source>
        <dbReference type="ARBA" id="ARBA00022747"/>
    </source>
</evidence>
<dbReference type="Proteomes" id="UP000176997">
    <property type="component" value="Unassembled WGS sequence"/>
</dbReference>
<reference evidence="5 6" key="1">
    <citation type="journal article" date="2016" name="Nat. Commun.">
        <title>Thousands of microbial genomes shed light on interconnected biogeochemical processes in an aquifer system.</title>
        <authorList>
            <person name="Anantharaman K."/>
            <person name="Brown C.T."/>
            <person name="Hug L.A."/>
            <person name="Sharon I."/>
            <person name="Castelle C.J."/>
            <person name="Probst A.J."/>
            <person name="Thomas B.C."/>
            <person name="Singh A."/>
            <person name="Wilkins M.J."/>
            <person name="Karaoz U."/>
            <person name="Brodie E.L."/>
            <person name="Williams K.H."/>
            <person name="Hubbard S.S."/>
            <person name="Banfield J.F."/>
        </authorList>
    </citation>
    <scope>NUCLEOTIDE SEQUENCE [LARGE SCALE GENOMIC DNA]</scope>
</reference>
<gene>
    <name evidence="5" type="ORF">A2675_03220</name>
</gene>
<dbReference type="Gene3D" id="3.90.220.20">
    <property type="entry name" value="DNA methylase specificity domains"/>
    <property type="match status" value="2"/>
</dbReference>
<name>A0A1G2S3L1_9BACT</name>
<comment type="similarity">
    <text evidence="1">Belongs to the type-I restriction system S methylase family.</text>
</comment>
<dbReference type="InterPro" id="IPR000055">
    <property type="entry name" value="Restrct_endonuc_typeI_TRD"/>
</dbReference>
<evidence type="ECO:0000313" key="6">
    <source>
        <dbReference type="Proteomes" id="UP000176997"/>
    </source>
</evidence>
<dbReference type="InterPro" id="IPR052021">
    <property type="entry name" value="Type-I_RS_S_subunit"/>
</dbReference>
<proteinExistence type="inferred from homology"/>
<dbReference type="PANTHER" id="PTHR30408:SF13">
    <property type="entry name" value="TYPE I RESTRICTION ENZYME HINDI SPECIFICITY SUBUNIT"/>
    <property type="match status" value="1"/>
</dbReference>
<dbReference type="CDD" id="cd17251">
    <property type="entry name" value="RMtype1_S_HinAWORF1578P-TRD2-CR2_like"/>
    <property type="match status" value="1"/>
</dbReference>
<sequence>MNLTTAKNWRTVKLGDIMNIFTGKKDVNQTTADGKFVFFSCSPETFRSVDYICDDAALIIAGNGSYTGTVRFFEGKFDLYQRTYGCTIKDEVKDEYDIKYIFYQFKKGFERDYMGGSRGSSIPYIVRGDIENYEMRFPESLDEQREIAGVLGCLDDKIELLRKENKTLESIAQTLFKEWFVDFRFPNATGQMVDSELGEIPEGWRVGKLGEVGEIVCGKTPSKLAPEYFGGDVPFIKIPDMHNQMFIFTTEDSLTGVGANSQNNKYIPEGSLCVSCIATVGLVSITTQDSQTNQQINSIVPSSKNTLEYLYFVLNSKREDLQMIGGGSATLNVNTGVFSRLEIILPGERILGLFHEATSPIFQKIKTNSKEIQTLSKLRDDLLNKIFLI</sequence>
<keyword evidence="3" id="KW-0238">DNA-binding</keyword>
<dbReference type="GO" id="GO:0003677">
    <property type="term" value="F:DNA binding"/>
    <property type="evidence" value="ECO:0007669"/>
    <property type="project" value="UniProtKB-KW"/>
</dbReference>
<dbReference type="PANTHER" id="PTHR30408">
    <property type="entry name" value="TYPE-1 RESTRICTION ENZYME ECOKI SPECIFICITY PROTEIN"/>
    <property type="match status" value="1"/>
</dbReference>